<comment type="caution">
    <text evidence="2">The sequence shown here is derived from an EMBL/GenBank/DDBJ whole genome shotgun (WGS) entry which is preliminary data.</text>
</comment>
<dbReference type="InterPro" id="IPR010730">
    <property type="entry name" value="HET"/>
</dbReference>
<evidence type="ECO:0000313" key="3">
    <source>
        <dbReference type="Proteomes" id="UP000256645"/>
    </source>
</evidence>
<gene>
    <name evidence="2" type="ORF">BP6252_07449</name>
</gene>
<dbReference type="AlphaFoldDB" id="A0A3D8RHL4"/>
<proteinExistence type="predicted"/>
<keyword evidence="3" id="KW-1185">Reference proteome</keyword>
<dbReference type="PANTHER" id="PTHR33112">
    <property type="entry name" value="DOMAIN PROTEIN, PUTATIVE-RELATED"/>
    <property type="match status" value="1"/>
</dbReference>
<evidence type="ECO:0000259" key="1">
    <source>
        <dbReference type="Pfam" id="PF06985"/>
    </source>
</evidence>
<dbReference type="OrthoDB" id="5125733at2759"/>
<organism evidence="2 3">
    <name type="scientific">Coleophoma cylindrospora</name>
    <dbReference type="NCBI Taxonomy" id="1849047"/>
    <lineage>
        <taxon>Eukaryota</taxon>
        <taxon>Fungi</taxon>
        <taxon>Dikarya</taxon>
        <taxon>Ascomycota</taxon>
        <taxon>Pezizomycotina</taxon>
        <taxon>Leotiomycetes</taxon>
        <taxon>Helotiales</taxon>
        <taxon>Dermateaceae</taxon>
        <taxon>Coleophoma</taxon>
    </lineage>
</organism>
<dbReference type="EMBL" id="PDLM01000007">
    <property type="protein sequence ID" value="RDW73542.1"/>
    <property type="molecule type" value="Genomic_DNA"/>
</dbReference>
<protein>
    <recommendedName>
        <fullName evidence="1">Heterokaryon incompatibility domain-containing protein</fullName>
    </recommendedName>
</protein>
<dbReference type="PANTHER" id="PTHR33112:SF16">
    <property type="entry name" value="HETEROKARYON INCOMPATIBILITY DOMAIN-CONTAINING PROTEIN"/>
    <property type="match status" value="1"/>
</dbReference>
<dbReference type="Proteomes" id="UP000256645">
    <property type="component" value="Unassembled WGS sequence"/>
</dbReference>
<feature type="domain" description="Heterokaryon incompatibility" evidence="1">
    <location>
        <begin position="1"/>
        <end position="72"/>
    </location>
</feature>
<dbReference type="STRING" id="1849047.A0A3D8RHL4"/>
<evidence type="ECO:0000313" key="2">
    <source>
        <dbReference type="EMBL" id="RDW73542.1"/>
    </source>
</evidence>
<accession>A0A3D8RHL4</accession>
<sequence>MSQVYGNSSLNIAATCAKDGSMGLFFDRDPSNMKNEYIITPEKKIFEFAATGFYERCIADAPLSSRAWTFQERYLAPRTMHFSGEQIFWECCEIMASETLPDGIPNPMIRNQDQFPSTANPAEWGQMVSIYSRAKLTHPTDKLVAMSGIARKFQDQAPDLYLAGLWRGNLERQLCWRTAKLNTDSENHSTLYRAPTWSWASTDQPVTWRLWHTNDVSLHQQGQEVLIEFMNFNVVLAGSDNLGQLESAELQLKCGPLIRAKTLVDGRWYSKNTQGKVFYDLDDYSADASGFYALPTVEHIQEERTVLYGLIVKMAEKRRTGYFARVGVFDLAFDNNYRDLIRSVSTYSGGLTDELLYQEILEPNSDGIKQYSITLI</sequence>
<name>A0A3D8RHL4_9HELO</name>
<reference evidence="2 3" key="1">
    <citation type="journal article" date="2018" name="IMA Fungus">
        <title>IMA Genome-F 9: Draft genome sequence of Annulohypoxylon stygium, Aspergillus mulundensis, Berkeleyomyces basicola (syn. Thielaviopsis basicola), Ceratocystis smalleyi, two Cercospora beticola strains, Coleophoma cylindrospora, Fusarium fracticaudum, Phialophora cf. hyalina, and Morchella septimelata.</title>
        <authorList>
            <person name="Wingfield B.D."/>
            <person name="Bills G.F."/>
            <person name="Dong Y."/>
            <person name="Huang W."/>
            <person name="Nel W.J."/>
            <person name="Swalarsk-Parry B.S."/>
            <person name="Vaghefi N."/>
            <person name="Wilken P.M."/>
            <person name="An Z."/>
            <person name="de Beer Z.W."/>
            <person name="De Vos L."/>
            <person name="Chen L."/>
            <person name="Duong T.A."/>
            <person name="Gao Y."/>
            <person name="Hammerbacher A."/>
            <person name="Kikkert J.R."/>
            <person name="Li Y."/>
            <person name="Li H."/>
            <person name="Li K."/>
            <person name="Li Q."/>
            <person name="Liu X."/>
            <person name="Ma X."/>
            <person name="Naidoo K."/>
            <person name="Pethybridge S.J."/>
            <person name="Sun J."/>
            <person name="Steenkamp E.T."/>
            <person name="van der Nest M.A."/>
            <person name="van Wyk S."/>
            <person name="Wingfield M.J."/>
            <person name="Xiong C."/>
            <person name="Yue Q."/>
            <person name="Zhang X."/>
        </authorList>
    </citation>
    <scope>NUCLEOTIDE SEQUENCE [LARGE SCALE GENOMIC DNA]</scope>
    <source>
        <strain evidence="2 3">BP6252</strain>
    </source>
</reference>
<dbReference type="Pfam" id="PF06985">
    <property type="entry name" value="HET"/>
    <property type="match status" value="1"/>
</dbReference>